<name>A0ABX0HP18_9BURK</name>
<dbReference type="RefSeq" id="WP_155983597.1">
    <property type="nucleotide sequence ID" value="NZ_JAAOCD010000001.1"/>
</dbReference>
<evidence type="ECO:0000313" key="2">
    <source>
        <dbReference type="EMBL" id="NHK96817.1"/>
    </source>
</evidence>
<protein>
    <submittedName>
        <fullName evidence="2">Uncharacterized protein</fullName>
    </submittedName>
</protein>
<evidence type="ECO:0000313" key="3">
    <source>
        <dbReference type="Proteomes" id="UP000802098"/>
    </source>
</evidence>
<gene>
    <name evidence="2" type="ORF">G7087_00345</name>
</gene>
<comment type="caution">
    <text evidence="2">The sequence shown here is derived from an EMBL/GenBank/DDBJ whole genome shotgun (WGS) entry which is preliminary data.</text>
</comment>
<accession>A0ABX0HP18</accession>
<dbReference type="Proteomes" id="UP000802098">
    <property type="component" value="Unassembled WGS sequence"/>
</dbReference>
<proteinExistence type="predicted"/>
<sequence length="53" mass="6047">MDEFDVTAVTKSREHRAAHQKSRHKPSEEVMCDAVRPVPPDQSGIPFFLSPQR</sequence>
<keyword evidence="3" id="KW-1185">Reference proteome</keyword>
<reference evidence="2 3" key="1">
    <citation type="submission" date="2020-03" db="EMBL/GenBank/DDBJ databases">
        <title>Rubrivivax benzoatilyticus JA2 (sequenced after 10 years sub-culturing).</title>
        <authorList>
            <person name="Gupta D."/>
            <person name="Chintalapati S."/>
            <person name="Chintalapati V.R."/>
        </authorList>
    </citation>
    <scope>NUCLEOTIDE SEQUENCE [LARGE SCALE GENOMIC DNA]</scope>
    <source>
        <strain evidence="2 3">JA2-Mal</strain>
    </source>
</reference>
<organism evidence="2 3">
    <name type="scientific">Rubrivivax benzoatilyticus</name>
    <dbReference type="NCBI Taxonomy" id="316997"/>
    <lineage>
        <taxon>Bacteria</taxon>
        <taxon>Pseudomonadati</taxon>
        <taxon>Pseudomonadota</taxon>
        <taxon>Betaproteobacteria</taxon>
        <taxon>Burkholderiales</taxon>
        <taxon>Sphaerotilaceae</taxon>
        <taxon>Rubrivivax</taxon>
    </lineage>
</organism>
<feature type="region of interest" description="Disordered" evidence="1">
    <location>
        <begin position="1"/>
        <end position="29"/>
    </location>
</feature>
<dbReference type="EMBL" id="JAAOCD010000001">
    <property type="protein sequence ID" value="NHK96817.1"/>
    <property type="molecule type" value="Genomic_DNA"/>
</dbReference>
<evidence type="ECO:0000256" key="1">
    <source>
        <dbReference type="SAM" id="MobiDB-lite"/>
    </source>
</evidence>